<evidence type="ECO:0000256" key="1">
    <source>
        <dbReference type="SAM" id="MobiDB-lite"/>
    </source>
</evidence>
<proteinExistence type="predicted"/>
<sequence>MSDVGLRFRAYADEQTLRALKAQLRLACEVYNTLRWADIYFHERDGKGLTKTELRQLALDLRKQDKQYQHLIPKHYNRSQTDSTTLDRGSSKG</sequence>
<feature type="region of interest" description="Disordered" evidence="1">
    <location>
        <begin position="70"/>
        <end position="93"/>
    </location>
</feature>
<reference evidence="2 3" key="1">
    <citation type="journal article" date="2011" name="J. Bacteriol.">
        <title>Genome analyses of icelandic strains of Sulfolobus islandicus, model organisms for genetic and virus-host interaction studies.</title>
        <authorList>
            <person name="Guo L."/>
            <person name="Brugger K."/>
            <person name="Liu C."/>
            <person name="Shah S.A."/>
            <person name="Zheng H."/>
            <person name="Zhu Y."/>
            <person name="Wang S."/>
            <person name="Lillestol R.K."/>
            <person name="Chen L."/>
            <person name="Frank J."/>
            <person name="Prangishvili D."/>
            <person name="Paulin L."/>
            <person name="She Q."/>
            <person name="Huang L."/>
            <person name="Garrett R.A."/>
        </authorList>
    </citation>
    <scope>NUCLEOTIDE SEQUENCE [LARGE SCALE GENOMIC DNA]</scope>
    <source>
        <strain evidence="2 3">REY15A</strain>
    </source>
</reference>
<gene>
    <name evidence="2" type="ordered locus">SiRe_0942</name>
</gene>
<feature type="compositionally biased region" description="Polar residues" evidence="1">
    <location>
        <begin position="78"/>
        <end position="93"/>
    </location>
</feature>
<dbReference type="KEGG" id="sir:SiRe_0942"/>
<dbReference type="STRING" id="930945.SiRe_0942"/>
<dbReference type="eggNOG" id="arCOG00684">
    <property type="taxonomic scope" value="Archaea"/>
</dbReference>
<dbReference type="AlphaFoldDB" id="F0NEM6"/>
<accession>F0NEM6</accession>
<evidence type="ECO:0000313" key="2">
    <source>
        <dbReference type="EMBL" id="ADX85009.1"/>
    </source>
</evidence>
<evidence type="ECO:0000313" key="3">
    <source>
        <dbReference type="Proteomes" id="UP000002664"/>
    </source>
</evidence>
<dbReference type="HOGENOM" id="CLU_2393038_0_0_2"/>
<keyword evidence="3" id="KW-1185">Reference proteome</keyword>
<protein>
    <submittedName>
        <fullName evidence="2">Uncharacterized protein</fullName>
    </submittedName>
</protein>
<name>F0NEM6_SACI5</name>
<dbReference type="EMBL" id="CP002425">
    <property type="protein sequence ID" value="ADX85009.1"/>
    <property type="molecule type" value="Genomic_DNA"/>
</dbReference>
<dbReference type="Proteomes" id="UP000002664">
    <property type="component" value="Chromosome"/>
</dbReference>
<organism evidence="2 3">
    <name type="scientific">Saccharolobus islandicus (strain REY15A)</name>
    <name type="common">Sulfolobus islandicus</name>
    <dbReference type="NCBI Taxonomy" id="930945"/>
    <lineage>
        <taxon>Archaea</taxon>
        <taxon>Thermoproteota</taxon>
        <taxon>Thermoprotei</taxon>
        <taxon>Sulfolobales</taxon>
        <taxon>Sulfolobaceae</taxon>
        <taxon>Saccharolobus</taxon>
    </lineage>
</organism>